<evidence type="ECO:0000313" key="2">
    <source>
        <dbReference type="EMBL" id="GBP78291.1"/>
    </source>
</evidence>
<dbReference type="STRING" id="151549.A0A4C1YP96"/>
<dbReference type="GO" id="GO:0003964">
    <property type="term" value="F:RNA-directed DNA polymerase activity"/>
    <property type="evidence" value="ECO:0007669"/>
    <property type="project" value="UniProtKB-KW"/>
</dbReference>
<dbReference type="PANTHER" id="PTHR36688:SF1">
    <property type="entry name" value="ENDONUCLEASE_EXONUCLEASE_PHOSPHATASE DOMAIN-CONTAINING PROTEIN"/>
    <property type="match status" value="1"/>
</dbReference>
<keyword evidence="2" id="KW-0695">RNA-directed DNA polymerase</keyword>
<dbReference type="Proteomes" id="UP000299102">
    <property type="component" value="Unassembled WGS sequence"/>
</dbReference>
<dbReference type="AlphaFoldDB" id="A0A4C1YP96"/>
<keyword evidence="3" id="KW-1185">Reference proteome</keyword>
<dbReference type="InterPro" id="IPR052560">
    <property type="entry name" value="RdDP_mobile_element"/>
</dbReference>
<keyword evidence="2" id="KW-0548">Nucleotidyltransferase</keyword>
<feature type="domain" description="Reverse transcriptase" evidence="1">
    <location>
        <begin position="104"/>
        <end position="320"/>
    </location>
</feature>
<dbReference type="Pfam" id="PF00078">
    <property type="entry name" value="RVT_1"/>
    <property type="match status" value="1"/>
</dbReference>
<dbReference type="OrthoDB" id="10065625at2759"/>
<protein>
    <submittedName>
        <fullName evidence="2">Probable RNA-directed DNA polymerase from transposon BS</fullName>
    </submittedName>
</protein>
<dbReference type="PROSITE" id="PS50878">
    <property type="entry name" value="RT_POL"/>
    <property type="match status" value="1"/>
</dbReference>
<evidence type="ECO:0000259" key="1">
    <source>
        <dbReference type="PROSITE" id="PS50878"/>
    </source>
</evidence>
<gene>
    <name evidence="2" type="primary">RTase</name>
    <name evidence="2" type="ORF">EVAR_57137_1</name>
</gene>
<accession>A0A4C1YP96</accession>
<sequence>MDWTAFQKSLETLLLKSPIEIIKHVEEVANILVNKIGQSEQRKPNELPRLHNQSRHHAAEICRLTSAQNRRLTKTTTRICPITNRVGARCYDAPARVKAIAEYLEGQFSPNPPAPIHNDARTLCKYERGGKVPRNPCNIHPSILLSHVAKTFERALLRKLSLFVSSRTEQIGFHTGHSTTLQFIQVLHHLASEMNCGRYTMAVFLGMKKVFDRVWHDGLLHKLLKIRLPSALTKIITNFLCDRSFCVAVEYALSASRSIRAGVLQGNCLSPSLFAAFTNDIPTLQGQLKEWEYDVMLGTLCGRRCLLVSARRADLAAKKI</sequence>
<proteinExistence type="predicted"/>
<evidence type="ECO:0000313" key="3">
    <source>
        <dbReference type="Proteomes" id="UP000299102"/>
    </source>
</evidence>
<dbReference type="InterPro" id="IPR000477">
    <property type="entry name" value="RT_dom"/>
</dbReference>
<reference evidence="2 3" key="1">
    <citation type="journal article" date="2019" name="Commun. Biol.">
        <title>The bagworm genome reveals a unique fibroin gene that provides high tensile strength.</title>
        <authorList>
            <person name="Kono N."/>
            <person name="Nakamura H."/>
            <person name="Ohtoshi R."/>
            <person name="Tomita M."/>
            <person name="Numata K."/>
            <person name="Arakawa K."/>
        </authorList>
    </citation>
    <scope>NUCLEOTIDE SEQUENCE [LARGE SCALE GENOMIC DNA]</scope>
</reference>
<organism evidence="2 3">
    <name type="scientific">Eumeta variegata</name>
    <name type="common">Bagworm moth</name>
    <name type="synonym">Eumeta japonica</name>
    <dbReference type="NCBI Taxonomy" id="151549"/>
    <lineage>
        <taxon>Eukaryota</taxon>
        <taxon>Metazoa</taxon>
        <taxon>Ecdysozoa</taxon>
        <taxon>Arthropoda</taxon>
        <taxon>Hexapoda</taxon>
        <taxon>Insecta</taxon>
        <taxon>Pterygota</taxon>
        <taxon>Neoptera</taxon>
        <taxon>Endopterygota</taxon>
        <taxon>Lepidoptera</taxon>
        <taxon>Glossata</taxon>
        <taxon>Ditrysia</taxon>
        <taxon>Tineoidea</taxon>
        <taxon>Psychidae</taxon>
        <taxon>Oiketicinae</taxon>
        <taxon>Eumeta</taxon>
    </lineage>
</organism>
<keyword evidence="2" id="KW-0808">Transferase</keyword>
<dbReference type="EMBL" id="BGZK01001364">
    <property type="protein sequence ID" value="GBP78291.1"/>
    <property type="molecule type" value="Genomic_DNA"/>
</dbReference>
<name>A0A4C1YP96_EUMVA</name>
<dbReference type="PANTHER" id="PTHR36688">
    <property type="entry name" value="ENDO/EXONUCLEASE/PHOSPHATASE DOMAIN-CONTAINING PROTEIN"/>
    <property type="match status" value="1"/>
</dbReference>
<comment type="caution">
    <text evidence="2">The sequence shown here is derived from an EMBL/GenBank/DDBJ whole genome shotgun (WGS) entry which is preliminary data.</text>
</comment>